<dbReference type="InterPro" id="IPR016169">
    <property type="entry name" value="FAD-bd_PCMH_sub2"/>
</dbReference>
<proteinExistence type="inferred from homology"/>
<dbReference type="SUPFAM" id="SSF56176">
    <property type="entry name" value="FAD-binding/transporter-associated domain-like"/>
    <property type="match status" value="1"/>
</dbReference>
<dbReference type="Gene3D" id="3.30.43.10">
    <property type="entry name" value="Uridine Diphospho-n-acetylenolpyruvylglucosamine Reductase, domain 2"/>
    <property type="match status" value="1"/>
</dbReference>
<keyword evidence="2" id="KW-0285">Flavoprotein</keyword>
<reference evidence="6" key="1">
    <citation type="journal article" date="2020" name="Stud. Mycol.">
        <title>101 Dothideomycetes genomes: a test case for predicting lifestyles and emergence of pathogens.</title>
        <authorList>
            <person name="Haridas S."/>
            <person name="Albert R."/>
            <person name="Binder M."/>
            <person name="Bloem J."/>
            <person name="Labutti K."/>
            <person name="Salamov A."/>
            <person name="Andreopoulos B."/>
            <person name="Baker S."/>
            <person name="Barry K."/>
            <person name="Bills G."/>
            <person name="Bluhm B."/>
            <person name="Cannon C."/>
            <person name="Castanera R."/>
            <person name="Culley D."/>
            <person name="Daum C."/>
            <person name="Ezra D."/>
            <person name="Gonzalez J."/>
            <person name="Henrissat B."/>
            <person name="Kuo A."/>
            <person name="Liang C."/>
            <person name="Lipzen A."/>
            <person name="Lutzoni F."/>
            <person name="Magnuson J."/>
            <person name="Mondo S."/>
            <person name="Nolan M."/>
            <person name="Ohm R."/>
            <person name="Pangilinan J."/>
            <person name="Park H.-J."/>
            <person name="Ramirez L."/>
            <person name="Alfaro M."/>
            <person name="Sun H."/>
            <person name="Tritt A."/>
            <person name="Yoshinaga Y."/>
            <person name="Zwiers L.-H."/>
            <person name="Turgeon B."/>
            <person name="Goodwin S."/>
            <person name="Spatafora J."/>
            <person name="Crous P."/>
            <person name="Grigoriev I."/>
        </authorList>
    </citation>
    <scope>NUCLEOTIDE SEQUENCE</scope>
    <source>
        <strain evidence="6">ATCC 36951</strain>
    </source>
</reference>
<keyword evidence="3" id="KW-0274">FAD</keyword>
<dbReference type="PROSITE" id="PS51387">
    <property type="entry name" value="FAD_PCMH"/>
    <property type="match status" value="1"/>
</dbReference>
<dbReference type="InterPro" id="IPR006094">
    <property type="entry name" value="Oxid_FAD_bind_N"/>
</dbReference>
<dbReference type="OrthoDB" id="2151789at2759"/>
<dbReference type="AlphaFoldDB" id="A0A6A6D2H6"/>
<dbReference type="Proteomes" id="UP000799537">
    <property type="component" value="Unassembled WGS sequence"/>
</dbReference>
<dbReference type="PANTHER" id="PTHR42973">
    <property type="entry name" value="BINDING OXIDOREDUCTASE, PUTATIVE (AFU_ORTHOLOGUE AFUA_1G17690)-RELATED"/>
    <property type="match status" value="1"/>
</dbReference>
<dbReference type="InterPro" id="IPR016166">
    <property type="entry name" value="FAD-bd_PCMH"/>
</dbReference>
<evidence type="ECO:0000256" key="3">
    <source>
        <dbReference type="ARBA" id="ARBA00022827"/>
    </source>
</evidence>
<name>A0A6A6D2H6_ZASCE</name>
<dbReference type="GO" id="GO:0016491">
    <property type="term" value="F:oxidoreductase activity"/>
    <property type="evidence" value="ECO:0007669"/>
    <property type="project" value="UniProtKB-KW"/>
</dbReference>
<keyword evidence="7" id="KW-1185">Reference proteome</keyword>
<organism evidence="6 7">
    <name type="scientific">Zasmidium cellare ATCC 36951</name>
    <dbReference type="NCBI Taxonomy" id="1080233"/>
    <lineage>
        <taxon>Eukaryota</taxon>
        <taxon>Fungi</taxon>
        <taxon>Dikarya</taxon>
        <taxon>Ascomycota</taxon>
        <taxon>Pezizomycotina</taxon>
        <taxon>Dothideomycetes</taxon>
        <taxon>Dothideomycetidae</taxon>
        <taxon>Mycosphaerellales</taxon>
        <taxon>Mycosphaerellaceae</taxon>
        <taxon>Zasmidium</taxon>
    </lineage>
</organism>
<evidence type="ECO:0000259" key="5">
    <source>
        <dbReference type="PROSITE" id="PS51387"/>
    </source>
</evidence>
<evidence type="ECO:0000256" key="1">
    <source>
        <dbReference type="ARBA" id="ARBA00005466"/>
    </source>
</evidence>
<keyword evidence="4" id="KW-0560">Oxidoreductase</keyword>
<evidence type="ECO:0000313" key="7">
    <source>
        <dbReference type="Proteomes" id="UP000799537"/>
    </source>
</evidence>
<evidence type="ECO:0000313" key="6">
    <source>
        <dbReference type="EMBL" id="KAF2171836.1"/>
    </source>
</evidence>
<dbReference type="InterPro" id="IPR016167">
    <property type="entry name" value="FAD-bd_PCMH_sub1"/>
</dbReference>
<sequence length="527" mass="56519">MRLSIYNIFAASASALLHGSGSSFCNVGTVPTTCQQLKSDFPNITLLPDDPGYLNETKVSWSASAWERPACVVVPHDASEVSSFVKQLTASHVPFAMRGGGHMPIADAANINATGVLISSTNLQTLRLSEDRSYFSVGPGPRWANVYESLNGTGLIVVGGRLGPVGVPGLLLGGGLSFYSFNQGMASAGGKIRAYECVLADGSIVTATSDNEHSDLWWALQGGGNSFAIVTRFDLQTFYDPTPLIAEASYGSGDPVREAFLAAVLAFTADEDADPFAAITPIARWGPNYTQPAYFSTLFYNGTAAPTSGPFAEFVNSTTTGLPADDGSSVLSKLPLASYGAGYLPAFRAGGESYGRRQKFRVISSKATKATIQIIHDTYFDVLNSTGIANTVGDFFTGLAFNPVTTRMAEASKGSPYGIPVEPAFWVEQSVTWASDEDDSVIEQFLAEVDTKIEQKLQEVDGYSSYIYLNDADKGQNVFESYGASNLRRLQEIREKYDPERVYTDLMPGGWKVAHAQDATQASARSY</sequence>
<feature type="domain" description="FAD-binding PCMH-type" evidence="5">
    <location>
        <begin position="65"/>
        <end position="240"/>
    </location>
</feature>
<dbReference type="Pfam" id="PF01565">
    <property type="entry name" value="FAD_binding_4"/>
    <property type="match status" value="1"/>
</dbReference>
<accession>A0A6A6D2H6</accession>
<dbReference type="Gene3D" id="3.40.462.20">
    <property type="match status" value="1"/>
</dbReference>
<dbReference type="GO" id="GO:0071949">
    <property type="term" value="F:FAD binding"/>
    <property type="evidence" value="ECO:0007669"/>
    <property type="project" value="InterPro"/>
</dbReference>
<protein>
    <recommendedName>
        <fullName evidence="5">FAD-binding PCMH-type domain-containing protein</fullName>
    </recommendedName>
</protein>
<dbReference type="RefSeq" id="XP_033672725.1">
    <property type="nucleotide sequence ID" value="XM_033811544.1"/>
</dbReference>
<dbReference type="EMBL" id="ML993582">
    <property type="protein sequence ID" value="KAF2171836.1"/>
    <property type="molecule type" value="Genomic_DNA"/>
</dbReference>
<evidence type="ECO:0000256" key="4">
    <source>
        <dbReference type="ARBA" id="ARBA00023002"/>
    </source>
</evidence>
<dbReference type="PANTHER" id="PTHR42973:SF54">
    <property type="entry name" value="FAD-BINDING PCMH-TYPE DOMAIN-CONTAINING PROTEIN"/>
    <property type="match status" value="1"/>
</dbReference>
<dbReference type="InterPro" id="IPR012951">
    <property type="entry name" value="BBE"/>
</dbReference>
<comment type="similarity">
    <text evidence="1">Belongs to the oxygen-dependent FAD-linked oxidoreductase family.</text>
</comment>
<dbReference type="InterPro" id="IPR050416">
    <property type="entry name" value="FAD-linked_Oxidoreductase"/>
</dbReference>
<dbReference type="InterPro" id="IPR036318">
    <property type="entry name" value="FAD-bd_PCMH-like_sf"/>
</dbReference>
<evidence type="ECO:0000256" key="2">
    <source>
        <dbReference type="ARBA" id="ARBA00022630"/>
    </source>
</evidence>
<dbReference type="Pfam" id="PF08031">
    <property type="entry name" value="BBE"/>
    <property type="match status" value="1"/>
</dbReference>
<dbReference type="Gene3D" id="3.30.465.10">
    <property type="match status" value="1"/>
</dbReference>
<dbReference type="GeneID" id="54564816"/>
<gene>
    <name evidence="6" type="ORF">M409DRAFT_50468</name>
</gene>